<dbReference type="Pfam" id="PF00044">
    <property type="entry name" value="Gp_dh_N"/>
    <property type="match status" value="1"/>
</dbReference>
<dbReference type="GO" id="GO:0051287">
    <property type="term" value="F:NAD binding"/>
    <property type="evidence" value="ECO:0007669"/>
    <property type="project" value="InterPro"/>
</dbReference>
<dbReference type="SUPFAM" id="SSF55347">
    <property type="entry name" value="Glyceraldehyde-3-phosphate dehydrogenase-like, C-terminal domain"/>
    <property type="match status" value="1"/>
</dbReference>
<protein>
    <recommendedName>
        <fullName evidence="1">Glyceraldehyde-3-phosphate dehydrogenase</fullName>
    </recommendedName>
</protein>
<dbReference type="Proteomes" id="UP000186292">
    <property type="component" value="Unassembled WGS sequence"/>
</dbReference>
<evidence type="ECO:0000313" key="6">
    <source>
        <dbReference type="Proteomes" id="UP000186292"/>
    </source>
</evidence>
<evidence type="ECO:0000256" key="2">
    <source>
        <dbReference type="ARBA" id="ARBA00023002"/>
    </source>
</evidence>
<dbReference type="PANTHER" id="PTHR43454">
    <property type="entry name" value="GLYCERALDEHYDE-3-PHOSPHATE DEHYDROGENASE"/>
    <property type="match status" value="1"/>
</dbReference>
<dbReference type="SUPFAM" id="SSF51735">
    <property type="entry name" value="NAD(P)-binding Rossmann-fold domains"/>
    <property type="match status" value="1"/>
</dbReference>
<evidence type="ECO:0000256" key="1">
    <source>
        <dbReference type="ARBA" id="ARBA00021022"/>
    </source>
</evidence>
<organism evidence="5 6">
    <name type="scientific">Corynebacterium appendicis CIP 107643</name>
    <dbReference type="NCBI Taxonomy" id="1161099"/>
    <lineage>
        <taxon>Bacteria</taxon>
        <taxon>Bacillati</taxon>
        <taxon>Actinomycetota</taxon>
        <taxon>Actinomycetes</taxon>
        <taxon>Mycobacteriales</taxon>
        <taxon>Corynebacteriaceae</taxon>
        <taxon>Corynebacterium</taxon>
    </lineage>
</organism>
<reference evidence="6" key="1">
    <citation type="submission" date="2017-01" db="EMBL/GenBank/DDBJ databases">
        <authorList>
            <person name="Varghese N."/>
            <person name="Submissions S."/>
        </authorList>
    </citation>
    <scope>NUCLEOTIDE SEQUENCE [LARGE SCALE GENOMIC DNA]</scope>
    <source>
        <strain evidence="6">DSM 44531</strain>
    </source>
</reference>
<dbReference type="AlphaFoldDB" id="A0A1N7JE99"/>
<sequence length="494" mass="54700">MNAESPVNPNPHDNPMDDWDHKLLLAQEMLPLISQLHRENNVVTSIYGRLLVGMTDIEIIKAHRYARRVVARELPLDDTLPILRELTTMNLGTASIDLGRLAKNYSRTEGTELRSFLEEELAEVIGADSHRVPRDVVLYGFGRIGRLLARILIAREAQYGGARLRAVVVRKKGDDDVVKRASLLRRDSVHGAFNGTITVDKENEIIWANGTPIQMIYSDDPASIDYTAYGINDAIVVDNTGRWRDRAGLSKHLESKGVARALLTAPGKGDVKNIVYGINHDTIDDSEQDRVLSAASCTTNAITPVLKVVGDRWGVKHGHVETVHSYTNDQNLADNFHKGPRRGRAAGLNMVLTETGAAKAVSKALPEFEGKLTGNAIRVPTPDVSMAVLNLDLDSEVDREEVNNYLRRVSTDSSLRQQIDYIQSPDVVSTDFVGTTHAGIVDGLATIATGNHLVLYVWYDNEFGYSNQVIRIVEEIAGVRPKILPTRKEPQEIR</sequence>
<proteinExistence type="inferred from homology"/>
<dbReference type="InterPro" id="IPR020828">
    <property type="entry name" value="GlycerAld_3-P_DH_NAD(P)-bd"/>
</dbReference>
<dbReference type="Pfam" id="PF02800">
    <property type="entry name" value="Gp_dh_C"/>
    <property type="match status" value="1"/>
</dbReference>
<evidence type="ECO:0000313" key="5">
    <source>
        <dbReference type="EMBL" id="SIS47591.1"/>
    </source>
</evidence>
<dbReference type="Gene3D" id="3.30.360.10">
    <property type="entry name" value="Dihydrodipicolinate Reductase, domain 2"/>
    <property type="match status" value="1"/>
</dbReference>
<evidence type="ECO:0000259" key="4">
    <source>
        <dbReference type="SMART" id="SM00846"/>
    </source>
</evidence>
<dbReference type="CDD" id="cd18126">
    <property type="entry name" value="GAPDH_I_C"/>
    <property type="match status" value="1"/>
</dbReference>
<comment type="similarity">
    <text evidence="3">Belongs to the glyceraldehyde-3-phosphate dehydrogenase family.</text>
</comment>
<dbReference type="InterPro" id="IPR036291">
    <property type="entry name" value="NAD(P)-bd_dom_sf"/>
</dbReference>
<dbReference type="InterPro" id="IPR020831">
    <property type="entry name" value="GlycerAld/Erythrose_P_DH"/>
</dbReference>
<dbReference type="PROSITE" id="PS00071">
    <property type="entry name" value="GAPDH"/>
    <property type="match status" value="1"/>
</dbReference>
<dbReference type="PRINTS" id="PR00078">
    <property type="entry name" value="G3PDHDRGNASE"/>
</dbReference>
<keyword evidence="2" id="KW-0560">Oxidoreductase</keyword>
<dbReference type="GO" id="GO:0016620">
    <property type="term" value="F:oxidoreductase activity, acting on the aldehyde or oxo group of donors, NAD or NADP as acceptor"/>
    <property type="evidence" value="ECO:0007669"/>
    <property type="project" value="InterPro"/>
</dbReference>
<dbReference type="InterPro" id="IPR020830">
    <property type="entry name" value="GlycerAld_3-P_DH_AS"/>
</dbReference>
<dbReference type="SMART" id="SM00846">
    <property type="entry name" value="Gp_dh_N"/>
    <property type="match status" value="1"/>
</dbReference>
<dbReference type="Gene3D" id="3.40.50.720">
    <property type="entry name" value="NAD(P)-binding Rossmann-like Domain"/>
    <property type="match status" value="1"/>
</dbReference>
<accession>A0A1N7JE99</accession>
<dbReference type="NCBIfam" id="NF006139">
    <property type="entry name" value="PRK08289.1"/>
    <property type="match status" value="1"/>
</dbReference>
<feature type="domain" description="Glyceraldehyde 3-phosphate dehydrogenase NAD(P) binding" evidence="4">
    <location>
        <begin position="134"/>
        <end position="297"/>
    </location>
</feature>
<dbReference type="STRING" id="1161099.SAMN05444817_10665"/>
<dbReference type="EMBL" id="FTOF01000006">
    <property type="protein sequence ID" value="SIS47591.1"/>
    <property type="molecule type" value="Genomic_DNA"/>
</dbReference>
<dbReference type="InterPro" id="IPR020829">
    <property type="entry name" value="GlycerAld_3-P_DH_cat"/>
</dbReference>
<gene>
    <name evidence="5" type="ORF">SAMN05444817_10665</name>
</gene>
<keyword evidence="6" id="KW-1185">Reference proteome</keyword>
<dbReference type="PANTHER" id="PTHR43454:SF1">
    <property type="entry name" value="GLYCERALDEHYDE 3-PHOSPHATE DEHYDROGENASE NAD(P) BINDING DOMAIN-CONTAINING PROTEIN"/>
    <property type="match status" value="1"/>
</dbReference>
<evidence type="ECO:0000256" key="3">
    <source>
        <dbReference type="RuleBase" id="RU000397"/>
    </source>
</evidence>
<dbReference type="CDD" id="cd05214">
    <property type="entry name" value="GAPDH_I_N"/>
    <property type="match status" value="1"/>
</dbReference>
<name>A0A1N7JE99_9CORY</name>